<evidence type="ECO:0000313" key="13">
    <source>
        <dbReference type="EMBL" id="ETW02089.1"/>
    </source>
</evidence>
<evidence type="ECO:0000256" key="8">
    <source>
        <dbReference type="ARBA" id="ARBA00023306"/>
    </source>
</evidence>
<evidence type="ECO:0000256" key="6">
    <source>
        <dbReference type="ARBA" id="ARBA00022776"/>
    </source>
</evidence>
<dbReference type="FunFam" id="1.10.418.10:FF:000028">
    <property type="entry name" value="RP/EB family microtubule-associated protein"/>
    <property type="match status" value="1"/>
</dbReference>
<evidence type="ECO:0000256" key="7">
    <source>
        <dbReference type="ARBA" id="ARBA00023212"/>
    </source>
</evidence>
<dbReference type="PROSITE" id="PS50021">
    <property type="entry name" value="CH"/>
    <property type="match status" value="1"/>
</dbReference>
<dbReference type="eggNOG" id="KOG3000">
    <property type="taxonomic scope" value="Eukaryota"/>
</dbReference>
<evidence type="ECO:0000256" key="5">
    <source>
        <dbReference type="ARBA" id="ARBA00022701"/>
    </source>
</evidence>
<evidence type="ECO:0008006" key="14">
    <source>
        <dbReference type="Google" id="ProtNLM"/>
    </source>
</evidence>
<dbReference type="InterPro" id="IPR004953">
    <property type="entry name" value="EB1_C"/>
</dbReference>
<feature type="region of interest" description="Disordered" evidence="10">
    <location>
        <begin position="155"/>
        <end position="209"/>
    </location>
</feature>
<feature type="domain" description="Calponin-homology (CH)" evidence="11">
    <location>
        <begin position="16"/>
        <end position="118"/>
    </location>
</feature>
<organism evidence="13">
    <name type="scientific">Aphanomyces invadans</name>
    <dbReference type="NCBI Taxonomy" id="157072"/>
    <lineage>
        <taxon>Eukaryota</taxon>
        <taxon>Sar</taxon>
        <taxon>Stramenopiles</taxon>
        <taxon>Oomycota</taxon>
        <taxon>Saprolegniomycetes</taxon>
        <taxon>Saprolegniales</taxon>
        <taxon>Verrucalvaceae</taxon>
        <taxon>Aphanomyces</taxon>
    </lineage>
</organism>
<dbReference type="PROSITE" id="PS51230">
    <property type="entry name" value="EB1_C"/>
    <property type="match status" value="1"/>
</dbReference>
<dbReference type="GO" id="GO:0051301">
    <property type="term" value="P:cell division"/>
    <property type="evidence" value="ECO:0007669"/>
    <property type="project" value="UniProtKB-KW"/>
</dbReference>
<dbReference type="Pfam" id="PF03271">
    <property type="entry name" value="EB1"/>
    <property type="match status" value="1"/>
</dbReference>
<dbReference type="AlphaFoldDB" id="A0A024U737"/>
<sequence length="287" mass="31814">MAAADQSIGMMDGAYFVGRKEILDWVNATCGLGLTKVEQTCTGAVACQILDAIYPGKVPMSKVDWSANKDYEYIQNYKILQKAFATLKIDRFIEVDKLIRGKYQDNLEFMQWYKRFYELNAGGSSDYDPIATREKGKGGAAYTAKYKYAGATTAPSSAPAAKKRPVAASSKAGSAKPPGAPVSVEKEKSIRRTSDSAASNKEIEDLTRENEELAEANSICRSQIEGLEKERDFYFGKLRDIESMLQELDESQHTDIIKKIFEVLYAAEGDFSVPDDEHDVGAEDELM</sequence>
<dbReference type="InterPro" id="IPR001715">
    <property type="entry name" value="CH_dom"/>
</dbReference>
<feature type="compositionally biased region" description="Low complexity" evidence="10">
    <location>
        <begin position="155"/>
        <end position="183"/>
    </location>
</feature>
<dbReference type="Gene3D" id="1.20.5.1430">
    <property type="match status" value="1"/>
</dbReference>
<feature type="domain" description="EB1 C-terminal" evidence="12">
    <location>
        <begin position="202"/>
        <end position="273"/>
    </location>
</feature>
<evidence type="ECO:0000256" key="10">
    <source>
        <dbReference type="SAM" id="MobiDB-lite"/>
    </source>
</evidence>
<evidence type="ECO:0000256" key="4">
    <source>
        <dbReference type="ARBA" id="ARBA00022618"/>
    </source>
</evidence>
<dbReference type="Gene3D" id="1.10.418.10">
    <property type="entry name" value="Calponin-like domain"/>
    <property type="match status" value="1"/>
</dbReference>
<evidence type="ECO:0000259" key="11">
    <source>
        <dbReference type="PROSITE" id="PS50021"/>
    </source>
</evidence>
<dbReference type="InterPro" id="IPR036133">
    <property type="entry name" value="EB1_C_sf"/>
</dbReference>
<keyword evidence="3" id="KW-0963">Cytoplasm</keyword>
<dbReference type="VEuPathDB" id="FungiDB:H310_05695"/>
<proteinExistence type="inferred from homology"/>
<keyword evidence="4" id="KW-0132">Cell division</keyword>
<dbReference type="OrthoDB" id="2119228at2759"/>
<dbReference type="InterPro" id="IPR027328">
    <property type="entry name" value="MAPRE"/>
</dbReference>
<protein>
    <recommendedName>
        <fullName evidence="14">EB1 C-terminal domain-containing protein</fullName>
    </recommendedName>
</protein>
<gene>
    <name evidence="13" type="ORF">H310_05695</name>
</gene>
<reference evidence="13" key="1">
    <citation type="submission" date="2013-12" db="EMBL/GenBank/DDBJ databases">
        <title>The Genome Sequence of Aphanomyces invadans NJM9701.</title>
        <authorList>
            <consortium name="The Broad Institute Genomics Platform"/>
            <person name="Russ C."/>
            <person name="Tyler B."/>
            <person name="van West P."/>
            <person name="Dieguez-Uribeondo J."/>
            <person name="Young S.K."/>
            <person name="Zeng Q."/>
            <person name="Gargeya S."/>
            <person name="Fitzgerald M."/>
            <person name="Abouelleil A."/>
            <person name="Alvarado L."/>
            <person name="Chapman S.B."/>
            <person name="Gainer-Dewar J."/>
            <person name="Goldberg J."/>
            <person name="Griggs A."/>
            <person name="Gujja S."/>
            <person name="Hansen M."/>
            <person name="Howarth C."/>
            <person name="Imamovic A."/>
            <person name="Ireland A."/>
            <person name="Larimer J."/>
            <person name="McCowan C."/>
            <person name="Murphy C."/>
            <person name="Pearson M."/>
            <person name="Poon T.W."/>
            <person name="Priest M."/>
            <person name="Roberts A."/>
            <person name="Saif S."/>
            <person name="Shea T."/>
            <person name="Sykes S."/>
            <person name="Wortman J."/>
            <person name="Nusbaum C."/>
            <person name="Birren B."/>
        </authorList>
    </citation>
    <scope>NUCLEOTIDE SEQUENCE [LARGE SCALE GENOMIC DNA]</scope>
    <source>
        <strain evidence="13">NJM9701</strain>
    </source>
</reference>
<evidence type="ECO:0000256" key="1">
    <source>
        <dbReference type="ARBA" id="ARBA00004245"/>
    </source>
</evidence>
<dbReference type="SUPFAM" id="SSF47576">
    <property type="entry name" value="Calponin-homology domain, CH-domain"/>
    <property type="match status" value="1"/>
</dbReference>
<keyword evidence="5 9" id="KW-0493">Microtubule</keyword>
<accession>A0A024U737</accession>
<keyword evidence="8" id="KW-0131">Cell cycle</keyword>
<evidence type="ECO:0000256" key="2">
    <source>
        <dbReference type="ARBA" id="ARBA00010729"/>
    </source>
</evidence>
<feature type="compositionally biased region" description="Basic and acidic residues" evidence="10">
    <location>
        <begin position="184"/>
        <end position="194"/>
    </location>
</feature>
<keyword evidence="7" id="KW-0206">Cytoskeleton</keyword>
<dbReference type="RefSeq" id="XP_008868694.1">
    <property type="nucleotide sequence ID" value="XM_008870472.1"/>
</dbReference>
<comment type="similarity">
    <text evidence="2">Belongs to the MAPRE family.</text>
</comment>
<evidence type="ECO:0000259" key="12">
    <source>
        <dbReference type="PROSITE" id="PS51230"/>
    </source>
</evidence>
<dbReference type="SUPFAM" id="SSF140612">
    <property type="entry name" value="EB1 dimerisation domain-like"/>
    <property type="match status" value="1"/>
</dbReference>
<keyword evidence="6" id="KW-0498">Mitosis</keyword>
<dbReference type="Pfam" id="PF00307">
    <property type="entry name" value="CH"/>
    <property type="match status" value="1"/>
</dbReference>
<dbReference type="InterPro" id="IPR036872">
    <property type="entry name" value="CH_dom_sf"/>
</dbReference>
<dbReference type="GeneID" id="20082745"/>
<comment type="subcellular location">
    <subcellularLocation>
        <location evidence="1">Cytoplasm</location>
        <location evidence="1">Cytoskeleton</location>
    </subcellularLocation>
</comment>
<dbReference type="EMBL" id="KI913961">
    <property type="protein sequence ID" value="ETW02089.1"/>
    <property type="molecule type" value="Genomic_DNA"/>
</dbReference>
<evidence type="ECO:0000256" key="3">
    <source>
        <dbReference type="ARBA" id="ARBA00022490"/>
    </source>
</evidence>
<dbReference type="GO" id="GO:0005874">
    <property type="term" value="C:microtubule"/>
    <property type="evidence" value="ECO:0007669"/>
    <property type="project" value="UniProtKB-KW"/>
</dbReference>
<evidence type="ECO:0000256" key="9">
    <source>
        <dbReference type="PROSITE-ProRule" id="PRU00576"/>
    </source>
</evidence>
<dbReference type="PANTHER" id="PTHR10623">
    <property type="entry name" value="MICROTUBULE-ASSOCIATED PROTEIN RP/EB FAMILY MEMBER"/>
    <property type="match status" value="1"/>
</dbReference>
<name>A0A024U737_9STRA</name>
<dbReference type="GO" id="GO:0008017">
    <property type="term" value="F:microtubule binding"/>
    <property type="evidence" value="ECO:0007669"/>
    <property type="project" value="InterPro"/>
</dbReference>
<dbReference type="STRING" id="157072.A0A024U737"/>